<dbReference type="InterPro" id="IPR009057">
    <property type="entry name" value="Homeodomain-like_sf"/>
</dbReference>
<organism evidence="4 5">
    <name type="scientific">Ilumatobacter coccineus (strain NBRC 103263 / KCTC 29153 / YM16-304)</name>
    <dbReference type="NCBI Taxonomy" id="1313172"/>
    <lineage>
        <taxon>Bacteria</taxon>
        <taxon>Bacillati</taxon>
        <taxon>Actinomycetota</taxon>
        <taxon>Acidimicrobiia</taxon>
        <taxon>Acidimicrobiales</taxon>
        <taxon>Ilumatobacteraceae</taxon>
        <taxon>Ilumatobacter</taxon>
    </lineage>
</organism>
<dbReference type="Gene3D" id="1.10.357.10">
    <property type="entry name" value="Tetracycline Repressor, domain 2"/>
    <property type="match status" value="1"/>
</dbReference>
<dbReference type="OrthoDB" id="5242390at2"/>
<name>A0A6C7EBQ1_ILUCY</name>
<sequence>MPRMTPESRAARRHEILDAAHRCFARKGFSATTIADLCEESGISAGGIYTHFENKHAIAAAIGNDATDAPDEPLDLAAMGRRLWHADGEEDARLDLQLWAESLHDPVLHAMVSEAMDRFRSAVLDNHAGTAADDGTAGVIEALVLGAEVQRALGRAMDPTAMASAIERLTAPDDTTPTP</sequence>
<dbReference type="InterPro" id="IPR050109">
    <property type="entry name" value="HTH-type_TetR-like_transc_reg"/>
</dbReference>
<dbReference type="Pfam" id="PF00440">
    <property type="entry name" value="TetR_N"/>
    <property type="match status" value="1"/>
</dbReference>
<dbReference type="GO" id="GO:0000976">
    <property type="term" value="F:transcription cis-regulatory region binding"/>
    <property type="evidence" value="ECO:0007669"/>
    <property type="project" value="TreeGrafter"/>
</dbReference>
<protein>
    <submittedName>
        <fullName evidence="4">Putative TetR family transcriptional regulator</fullName>
    </submittedName>
</protein>
<evidence type="ECO:0000259" key="3">
    <source>
        <dbReference type="PROSITE" id="PS50977"/>
    </source>
</evidence>
<dbReference type="PRINTS" id="PR00455">
    <property type="entry name" value="HTHTETR"/>
</dbReference>
<accession>A0A6C7EBQ1</accession>
<dbReference type="PROSITE" id="PS50977">
    <property type="entry name" value="HTH_TETR_2"/>
    <property type="match status" value="1"/>
</dbReference>
<dbReference type="RefSeq" id="WP_015440693.1">
    <property type="nucleotide sequence ID" value="NC_020520.1"/>
</dbReference>
<evidence type="ECO:0000313" key="5">
    <source>
        <dbReference type="Proteomes" id="UP000011863"/>
    </source>
</evidence>
<reference evidence="4 5" key="1">
    <citation type="journal article" date="2013" name="Int. J. Syst. Evol. Microbiol.">
        <title>Ilumatobacter nonamiense sp. nov. and Ilumatobacter coccineum sp. nov., isolated from seashore sand.</title>
        <authorList>
            <person name="Matsumoto A."/>
            <person name="Kasai H."/>
            <person name="Matsuo Y."/>
            <person name="Shizuri Y."/>
            <person name="Ichikawa N."/>
            <person name="Fujita N."/>
            <person name="Omura S."/>
            <person name="Takahashi Y."/>
        </authorList>
    </citation>
    <scope>NUCLEOTIDE SEQUENCE [LARGE SCALE GENOMIC DNA]</scope>
    <source>
        <strain evidence="5">NBRC 103263 / KCTC 29153 / YM16-304</strain>
    </source>
</reference>
<dbReference type="AlphaFoldDB" id="A0A6C7EBQ1"/>
<dbReference type="KEGG" id="aym:YM304_11320"/>
<dbReference type="InterPro" id="IPR023772">
    <property type="entry name" value="DNA-bd_HTH_TetR-type_CS"/>
</dbReference>
<dbReference type="Proteomes" id="UP000011863">
    <property type="component" value="Chromosome"/>
</dbReference>
<dbReference type="EMBL" id="AP012057">
    <property type="protein sequence ID" value="BAN01446.1"/>
    <property type="molecule type" value="Genomic_DNA"/>
</dbReference>
<feature type="DNA-binding region" description="H-T-H motif" evidence="2">
    <location>
        <begin position="33"/>
        <end position="52"/>
    </location>
</feature>
<dbReference type="PANTHER" id="PTHR30055:SF226">
    <property type="entry name" value="HTH-TYPE TRANSCRIPTIONAL REGULATOR PKSA"/>
    <property type="match status" value="1"/>
</dbReference>
<keyword evidence="1 2" id="KW-0238">DNA-binding</keyword>
<gene>
    <name evidence="4" type="ORF">YM304_11320</name>
</gene>
<dbReference type="InterPro" id="IPR001647">
    <property type="entry name" value="HTH_TetR"/>
</dbReference>
<evidence type="ECO:0000313" key="4">
    <source>
        <dbReference type="EMBL" id="BAN01446.1"/>
    </source>
</evidence>
<keyword evidence="5" id="KW-1185">Reference proteome</keyword>
<proteinExistence type="predicted"/>
<dbReference type="GO" id="GO:0003700">
    <property type="term" value="F:DNA-binding transcription factor activity"/>
    <property type="evidence" value="ECO:0007669"/>
    <property type="project" value="TreeGrafter"/>
</dbReference>
<evidence type="ECO:0000256" key="2">
    <source>
        <dbReference type="PROSITE-ProRule" id="PRU00335"/>
    </source>
</evidence>
<dbReference type="PROSITE" id="PS01081">
    <property type="entry name" value="HTH_TETR_1"/>
    <property type="match status" value="1"/>
</dbReference>
<evidence type="ECO:0000256" key="1">
    <source>
        <dbReference type="ARBA" id="ARBA00023125"/>
    </source>
</evidence>
<dbReference type="PANTHER" id="PTHR30055">
    <property type="entry name" value="HTH-TYPE TRANSCRIPTIONAL REGULATOR RUTR"/>
    <property type="match status" value="1"/>
</dbReference>
<feature type="domain" description="HTH tetR-type" evidence="3">
    <location>
        <begin position="10"/>
        <end position="70"/>
    </location>
</feature>
<dbReference type="SUPFAM" id="SSF46689">
    <property type="entry name" value="Homeodomain-like"/>
    <property type="match status" value="1"/>
</dbReference>